<dbReference type="GO" id="GO:0005524">
    <property type="term" value="F:ATP binding"/>
    <property type="evidence" value="ECO:0007669"/>
    <property type="project" value="UniProtKB-KW"/>
</dbReference>
<dbReference type="PANTHER" id="PTHR43311:SF1">
    <property type="entry name" value="GLUTAMYL-Q TRNA(ASP) SYNTHETASE"/>
    <property type="match status" value="1"/>
</dbReference>
<keyword evidence="4" id="KW-0862">Zinc</keyword>
<keyword evidence="5 7" id="KW-0067">ATP-binding</keyword>
<dbReference type="Proteomes" id="UP000186002">
    <property type="component" value="Unassembled WGS sequence"/>
</dbReference>
<dbReference type="AlphaFoldDB" id="A0A1M7N1F8"/>
<evidence type="ECO:0000256" key="6">
    <source>
        <dbReference type="ARBA" id="ARBA00023146"/>
    </source>
</evidence>
<organism evidence="9 10">
    <name type="scientific">Roseibium suaedae</name>
    <dbReference type="NCBI Taxonomy" id="735517"/>
    <lineage>
        <taxon>Bacteria</taxon>
        <taxon>Pseudomonadati</taxon>
        <taxon>Pseudomonadota</taxon>
        <taxon>Alphaproteobacteria</taxon>
        <taxon>Hyphomicrobiales</taxon>
        <taxon>Stappiaceae</taxon>
        <taxon>Roseibium</taxon>
    </lineage>
</organism>
<protein>
    <submittedName>
        <fullName evidence="9">Glutamyl-Q tRNA(Asp) synthetase</fullName>
    </submittedName>
</protein>
<gene>
    <name evidence="9" type="ORF">SAMN05444272_3653</name>
</gene>
<reference evidence="9 10" key="1">
    <citation type="submission" date="2016-11" db="EMBL/GenBank/DDBJ databases">
        <authorList>
            <person name="Jaros S."/>
            <person name="Januszkiewicz K."/>
            <person name="Wedrychowicz H."/>
        </authorList>
    </citation>
    <scope>NUCLEOTIDE SEQUENCE [LARGE SCALE GENOMIC DNA]</scope>
    <source>
        <strain evidence="9 10">DSM 22153</strain>
    </source>
</reference>
<dbReference type="NCBIfam" id="NF004315">
    <property type="entry name" value="PRK05710.1-4"/>
    <property type="match status" value="1"/>
</dbReference>
<dbReference type="Gene3D" id="3.40.50.620">
    <property type="entry name" value="HUPs"/>
    <property type="match status" value="1"/>
</dbReference>
<name>A0A1M7N1F8_9HYPH</name>
<dbReference type="RefSeq" id="WP_073014921.1">
    <property type="nucleotide sequence ID" value="NZ_FRBW01000004.1"/>
</dbReference>
<dbReference type="InterPro" id="IPR001412">
    <property type="entry name" value="aa-tRNA-synth_I_CS"/>
</dbReference>
<evidence type="ECO:0000256" key="1">
    <source>
        <dbReference type="ARBA" id="ARBA00022598"/>
    </source>
</evidence>
<keyword evidence="7" id="KW-0648">Protein biosynthesis</keyword>
<evidence type="ECO:0000256" key="2">
    <source>
        <dbReference type="ARBA" id="ARBA00022723"/>
    </source>
</evidence>
<dbReference type="InterPro" id="IPR000924">
    <property type="entry name" value="Glu/Gln-tRNA-synth"/>
</dbReference>
<feature type="domain" description="Glutamyl/glutaminyl-tRNA synthetase class Ib catalytic" evidence="8">
    <location>
        <begin position="6"/>
        <end position="280"/>
    </location>
</feature>
<dbReference type="InterPro" id="IPR020058">
    <property type="entry name" value="Glu/Gln-tRNA-synth_Ib_cat-dom"/>
</dbReference>
<evidence type="ECO:0000313" key="10">
    <source>
        <dbReference type="Proteomes" id="UP000186002"/>
    </source>
</evidence>
<keyword evidence="10" id="KW-1185">Reference proteome</keyword>
<dbReference type="GO" id="GO:0006424">
    <property type="term" value="P:glutamyl-tRNA aminoacylation"/>
    <property type="evidence" value="ECO:0007669"/>
    <property type="project" value="TreeGrafter"/>
</dbReference>
<keyword evidence="2" id="KW-0479">Metal-binding</keyword>
<evidence type="ECO:0000256" key="3">
    <source>
        <dbReference type="ARBA" id="ARBA00022741"/>
    </source>
</evidence>
<keyword evidence="1 7" id="KW-0436">Ligase</keyword>
<accession>A0A1M7N1F8</accession>
<dbReference type="InterPro" id="IPR049940">
    <property type="entry name" value="GluQ/Sye"/>
</dbReference>
<dbReference type="PROSITE" id="PS00178">
    <property type="entry name" value="AA_TRNA_LIGASE_I"/>
    <property type="match status" value="1"/>
</dbReference>
<sequence length="308" mass="34279">MSPSVFRFAPSPNGHLHLGHALSALLNARAASATGGRFLVRIEDIDQTRCTPQLEAELLEDLAWLELEYERPVLRQSEHFADYAKALARLEAMGLVYRGYLTRAEIRRHVEAEDRAGRLWPRDPDGAPLYPRDDMVLTADELAARAASDAPYALRLDMARALSLAGQDLTWRECPSEVPRDGAVPSNWNVPEIVPADPGAWGDVVLARKDTPTSYHLSVVVDDARQGITDVLRGRDLYAATSVHRLLQSLLDLPEPSYRHHRLILGEDGRKLSKSRQDTGLRALREAGWNLARLRAAIDVFDPLGVFS</sequence>
<evidence type="ECO:0000259" key="8">
    <source>
        <dbReference type="Pfam" id="PF00749"/>
    </source>
</evidence>
<keyword evidence="6 7" id="KW-0030">Aminoacyl-tRNA synthetase</keyword>
<keyword evidence="3 7" id="KW-0547">Nucleotide-binding</keyword>
<evidence type="ECO:0000256" key="4">
    <source>
        <dbReference type="ARBA" id="ARBA00022833"/>
    </source>
</evidence>
<proteinExistence type="inferred from homology"/>
<dbReference type="STRING" id="735517.SAMN05444272_3653"/>
<evidence type="ECO:0000313" key="9">
    <source>
        <dbReference type="EMBL" id="SHM97179.1"/>
    </source>
</evidence>
<comment type="similarity">
    <text evidence="7">Belongs to the class-I aminoacyl-tRNA synthetase family.</text>
</comment>
<dbReference type="InterPro" id="IPR014729">
    <property type="entry name" value="Rossmann-like_a/b/a_fold"/>
</dbReference>
<evidence type="ECO:0000256" key="5">
    <source>
        <dbReference type="ARBA" id="ARBA00022840"/>
    </source>
</evidence>
<dbReference type="Pfam" id="PF00749">
    <property type="entry name" value="tRNA-synt_1c"/>
    <property type="match status" value="1"/>
</dbReference>
<dbReference type="SUPFAM" id="SSF52374">
    <property type="entry name" value="Nucleotidylyl transferase"/>
    <property type="match status" value="1"/>
</dbReference>
<dbReference type="PANTHER" id="PTHR43311">
    <property type="entry name" value="GLUTAMATE--TRNA LIGASE"/>
    <property type="match status" value="1"/>
</dbReference>
<dbReference type="OrthoDB" id="9807503at2"/>
<evidence type="ECO:0000256" key="7">
    <source>
        <dbReference type="RuleBase" id="RU363037"/>
    </source>
</evidence>
<dbReference type="GO" id="GO:0004818">
    <property type="term" value="F:glutamate-tRNA ligase activity"/>
    <property type="evidence" value="ECO:0007669"/>
    <property type="project" value="TreeGrafter"/>
</dbReference>
<dbReference type="EMBL" id="FRBW01000004">
    <property type="protein sequence ID" value="SHM97179.1"/>
    <property type="molecule type" value="Genomic_DNA"/>
</dbReference>
<dbReference type="GO" id="GO:0005829">
    <property type="term" value="C:cytosol"/>
    <property type="evidence" value="ECO:0007669"/>
    <property type="project" value="TreeGrafter"/>
</dbReference>
<dbReference type="PRINTS" id="PR00987">
    <property type="entry name" value="TRNASYNTHGLU"/>
</dbReference>